<dbReference type="EMBL" id="BMAQ01000004">
    <property type="protein sequence ID" value="GFR37309.1"/>
    <property type="molecule type" value="Genomic_DNA"/>
</dbReference>
<accession>A0A916VF55</accession>
<gene>
    <name evidence="1" type="ORF">PRECH8_06050</name>
</gene>
<comment type="caution">
    <text evidence="1">The sequence shown here is derived from an EMBL/GenBank/DDBJ whole genome shotgun (WGS) entry which is preliminary data.</text>
</comment>
<organism evidence="1 2">
    <name type="scientific">Insulibacter thermoxylanivorax</name>
    <dbReference type="NCBI Taxonomy" id="2749268"/>
    <lineage>
        <taxon>Bacteria</taxon>
        <taxon>Bacillati</taxon>
        <taxon>Bacillota</taxon>
        <taxon>Bacilli</taxon>
        <taxon>Bacillales</taxon>
        <taxon>Paenibacillaceae</taxon>
        <taxon>Insulibacter</taxon>
    </lineage>
</organism>
<reference evidence="1" key="2">
    <citation type="journal article" date="2021" name="Data Brief">
        <title>Draft genome sequence data of the facultative, thermophilic, xylanolytic bacterium Paenibacillus sp. strain DA-C8.</title>
        <authorList>
            <person name="Chhe C."/>
            <person name="Uke A."/>
            <person name="Baramee S."/>
            <person name="Ungkulpasvich U."/>
            <person name="Tachaapaikoon C."/>
            <person name="Pason P."/>
            <person name="Waeonukul R."/>
            <person name="Ratanakhanokchai K."/>
            <person name="Kosugi A."/>
        </authorList>
    </citation>
    <scope>NUCLEOTIDE SEQUENCE</scope>
    <source>
        <strain evidence="1">DA-C8</strain>
    </source>
</reference>
<dbReference type="Gene3D" id="3.30.530.20">
    <property type="match status" value="1"/>
</dbReference>
<protein>
    <submittedName>
        <fullName evidence="1">Uncharacterized protein</fullName>
    </submittedName>
</protein>
<keyword evidence="2" id="KW-1185">Reference proteome</keyword>
<evidence type="ECO:0000313" key="1">
    <source>
        <dbReference type="EMBL" id="GFR37309.1"/>
    </source>
</evidence>
<sequence>MEAAALDDCLNRGCSGNVVNTDLTRMEAKDGSMGFDFAGTYDVVKPHEEISYTMEDGSKVSIYLNIFAFIAR</sequence>
<dbReference type="Proteomes" id="UP000654993">
    <property type="component" value="Unassembled WGS sequence"/>
</dbReference>
<name>A0A916VF55_9BACL</name>
<evidence type="ECO:0000313" key="2">
    <source>
        <dbReference type="Proteomes" id="UP000654993"/>
    </source>
</evidence>
<dbReference type="InterPro" id="IPR023393">
    <property type="entry name" value="START-like_dom_sf"/>
</dbReference>
<dbReference type="AlphaFoldDB" id="A0A916VF55"/>
<proteinExistence type="predicted"/>
<reference evidence="1" key="1">
    <citation type="submission" date="2020-08" db="EMBL/GenBank/DDBJ databases">
        <authorList>
            <person name="Uke A."/>
            <person name="Chhe C."/>
            <person name="Baramee S."/>
            <person name="Kosugi A."/>
        </authorList>
    </citation>
    <scope>NUCLEOTIDE SEQUENCE</scope>
    <source>
        <strain evidence="1">DA-C8</strain>
    </source>
</reference>